<keyword evidence="2" id="KW-1185">Reference proteome</keyword>
<proteinExistence type="predicted"/>
<gene>
    <name evidence="1" type="ORF">Q8A64_08070</name>
</gene>
<dbReference type="InterPro" id="IPR018894">
    <property type="entry name" value="DUF2471"/>
</dbReference>
<dbReference type="Pfam" id="PF10616">
    <property type="entry name" value="DUF2471"/>
    <property type="match status" value="1"/>
</dbReference>
<name>A0ABU1BMZ9_9BURK</name>
<reference evidence="1 2" key="1">
    <citation type="submission" date="2023-08" db="EMBL/GenBank/DDBJ databases">
        <title>Oxalobacteraceae gen .nov., isolated from river sludge outside the plant.</title>
        <authorList>
            <person name="Zhao S.Y."/>
        </authorList>
    </citation>
    <scope>NUCLEOTIDE SEQUENCE [LARGE SCALE GENOMIC DNA]</scope>
    <source>
        <strain evidence="1 2">R-40</strain>
    </source>
</reference>
<organism evidence="1 2">
    <name type="scientific">Keguizhuia sedimenti</name>
    <dbReference type="NCBI Taxonomy" id="3064264"/>
    <lineage>
        <taxon>Bacteria</taxon>
        <taxon>Pseudomonadati</taxon>
        <taxon>Pseudomonadota</taxon>
        <taxon>Betaproteobacteria</taxon>
        <taxon>Burkholderiales</taxon>
        <taxon>Oxalobacteraceae</taxon>
        <taxon>Keguizhuia</taxon>
    </lineage>
</organism>
<evidence type="ECO:0000313" key="1">
    <source>
        <dbReference type="EMBL" id="MDQ9170366.1"/>
    </source>
</evidence>
<accession>A0ABU1BMZ9</accession>
<comment type="caution">
    <text evidence="1">The sequence shown here is derived from an EMBL/GenBank/DDBJ whole genome shotgun (WGS) entry which is preliminary data.</text>
</comment>
<evidence type="ECO:0000313" key="2">
    <source>
        <dbReference type="Proteomes" id="UP001225596"/>
    </source>
</evidence>
<dbReference type="Proteomes" id="UP001225596">
    <property type="component" value="Unassembled WGS sequence"/>
</dbReference>
<dbReference type="EMBL" id="JAUYVH010000003">
    <property type="protein sequence ID" value="MDQ9170366.1"/>
    <property type="molecule type" value="Genomic_DNA"/>
</dbReference>
<dbReference type="RefSeq" id="WP_338436287.1">
    <property type="nucleotide sequence ID" value="NZ_JAUYVH010000003.1"/>
</dbReference>
<sequence length="102" mass="11943">MKGFEAYKLHAVQARLNLAIKSIVERYRTDGKILTWRLVHQIEREALQLLEEAGDLDRKYIRMMRMSQWGYIPVVDEPVELEKHGALPPALTLIDQAYRSLH</sequence>
<protein>
    <submittedName>
        <fullName evidence="1">Uncharacterized protein</fullName>
    </submittedName>
</protein>